<dbReference type="GO" id="GO:0051213">
    <property type="term" value="F:dioxygenase activity"/>
    <property type="evidence" value="ECO:0007669"/>
    <property type="project" value="UniProtKB-KW"/>
</dbReference>
<keyword evidence="2" id="KW-0479">Metal-binding</keyword>
<evidence type="ECO:0000313" key="8">
    <source>
        <dbReference type="EMBL" id="AOV60405.1"/>
    </source>
</evidence>
<dbReference type="InterPro" id="IPR005123">
    <property type="entry name" value="Oxoglu/Fe-dep_dioxygenase_dom"/>
</dbReference>
<dbReference type="GO" id="GO:0016705">
    <property type="term" value="F:oxidoreductase activity, acting on paired donors, with incorporation or reduction of molecular oxygen"/>
    <property type="evidence" value="ECO:0007669"/>
    <property type="project" value="InterPro"/>
</dbReference>
<keyword evidence="3" id="KW-0223">Dioxygenase</keyword>
<evidence type="ECO:0000313" key="10">
    <source>
        <dbReference type="Proteomes" id="UP000202784"/>
    </source>
</evidence>
<dbReference type="RefSeq" id="YP_009322465.1">
    <property type="nucleotide sequence ID" value="NC_031922.1"/>
</dbReference>
<dbReference type="InterPro" id="IPR006620">
    <property type="entry name" value="Pro_4_hyd_alph"/>
</dbReference>
<protein>
    <submittedName>
        <fullName evidence="7">2OG-Fe(II) oxygenase</fullName>
    </submittedName>
</protein>
<evidence type="ECO:0000256" key="3">
    <source>
        <dbReference type="ARBA" id="ARBA00022964"/>
    </source>
</evidence>
<dbReference type="OrthoDB" id="16099at10239"/>
<evidence type="ECO:0000256" key="5">
    <source>
        <dbReference type="ARBA" id="ARBA00023004"/>
    </source>
</evidence>
<feature type="domain" description="Fe2OG dioxygenase" evidence="6">
    <location>
        <begin position="82"/>
        <end position="181"/>
    </location>
</feature>
<keyword evidence="4" id="KW-0560">Oxidoreductase</keyword>
<accession>A0A1D8KNL0</accession>
<organism evidence="7 11">
    <name type="scientific">Synechococcus phage S-CAM9</name>
    <dbReference type="NCBI Taxonomy" id="1883369"/>
    <lineage>
        <taxon>Viruses</taxon>
        <taxon>Duplodnaviria</taxon>
        <taxon>Heunggongvirae</taxon>
        <taxon>Uroviricota</taxon>
        <taxon>Caudoviricetes</taxon>
        <taxon>Pantevenvirales</taxon>
        <taxon>Kyanoviridae</taxon>
        <taxon>Kanaloavirus</taxon>
        <taxon>Kanaloavirus scam9</taxon>
    </lineage>
</organism>
<proteinExistence type="predicted"/>
<name>A0A1D8KNL0_9CAUD</name>
<dbReference type="GO" id="GO:0031418">
    <property type="term" value="F:L-ascorbic acid binding"/>
    <property type="evidence" value="ECO:0007669"/>
    <property type="project" value="InterPro"/>
</dbReference>
<evidence type="ECO:0000256" key="4">
    <source>
        <dbReference type="ARBA" id="ARBA00023002"/>
    </source>
</evidence>
<evidence type="ECO:0000259" key="6">
    <source>
        <dbReference type="PROSITE" id="PS51471"/>
    </source>
</evidence>
<evidence type="ECO:0000256" key="1">
    <source>
        <dbReference type="ARBA" id="ARBA00001961"/>
    </source>
</evidence>
<reference evidence="10 11" key="1">
    <citation type="journal article" date="2016" name="Virology">
        <title>The genomic content and context of auxiliary metabolic genes in marine cyanomyoviruses.</title>
        <authorList>
            <person name="Crummett L.T."/>
            <person name="Puxty R.J."/>
            <person name="Weihe C."/>
            <person name="Marston M.F."/>
            <person name="Martiny J.B."/>
        </authorList>
    </citation>
    <scope>NUCLEOTIDE SEQUENCE [LARGE SCALE GENOMIC DNA]</scope>
    <source>
        <strain evidence="7">0808SB05</strain>
        <strain evidence="8">0908SB82</strain>
        <strain evidence="9">1109NB16</strain>
    </source>
</reference>
<evidence type="ECO:0000256" key="2">
    <source>
        <dbReference type="ARBA" id="ARBA00022723"/>
    </source>
</evidence>
<dbReference type="EMBL" id="KU686205">
    <property type="protein sequence ID" value="AOV60405.1"/>
    <property type="molecule type" value="Genomic_DNA"/>
</dbReference>
<dbReference type="Pfam" id="PF13640">
    <property type="entry name" value="2OG-FeII_Oxy_3"/>
    <property type="match status" value="1"/>
</dbReference>
<dbReference type="KEGG" id="vg:30307614"/>
<evidence type="ECO:0000313" key="7">
    <source>
        <dbReference type="EMBL" id="AOV60177.1"/>
    </source>
</evidence>
<evidence type="ECO:0000313" key="11">
    <source>
        <dbReference type="Proteomes" id="UP000240393"/>
    </source>
</evidence>
<dbReference type="SMART" id="SM00702">
    <property type="entry name" value="P4Hc"/>
    <property type="match status" value="1"/>
</dbReference>
<evidence type="ECO:0000313" key="9">
    <source>
        <dbReference type="EMBL" id="AOV60633.1"/>
    </source>
</evidence>
<dbReference type="EMBL" id="KU686206">
    <property type="protein sequence ID" value="AOV60633.1"/>
    <property type="molecule type" value="Genomic_DNA"/>
</dbReference>
<dbReference type="Proteomes" id="UP000202784">
    <property type="component" value="Segment"/>
</dbReference>
<keyword evidence="5" id="KW-0408">Iron</keyword>
<dbReference type="GeneID" id="30307614"/>
<dbReference type="InterPro" id="IPR044862">
    <property type="entry name" value="Pro_4_hyd_alph_FE2OG_OXY"/>
</dbReference>
<dbReference type="EMBL" id="KU686204">
    <property type="protein sequence ID" value="AOV60177.1"/>
    <property type="molecule type" value="Genomic_DNA"/>
</dbReference>
<sequence length="185" mass="22195">MKGEWSVWRNAFSKEECESIVKRSVNFSESDGVIGVDTEEDDVNSKYRRSKVRFVHDDIYPDLFKKMWDMTIQVNREWFNFHIEDLRFMQYTEYDESYKGEYKRHHDVFWTEDPHRKLSVVLQLTDPSTYEGGDLGLDVEREPPSDYKGQGTVIWFPSWTPHWVTPVTKGKRNSIVCWFEGPHWR</sequence>
<comment type="cofactor">
    <cofactor evidence="1">
        <name>L-ascorbate</name>
        <dbReference type="ChEBI" id="CHEBI:38290"/>
    </cofactor>
</comment>
<dbReference type="SUPFAM" id="SSF51197">
    <property type="entry name" value="Clavaminate synthase-like"/>
    <property type="match status" value="1"/>
</dbReference>
<dbReference type="GO" id="GO:0005506">
    <property type="term" value="F:iron ion binding"/>
    <property type="evidence" value="ECO:0007669"/>
    <property type="project" value="InterPro"/>
</dbReference>
<dbReference type="Proteomes" id="UP000240393">
    <property type="component" value="Segment"/>
</dbReference>
<keyword evidence="10" id="KW-1185">Reference proteome</keyword>
<dbReference type="PROSITE" id="PS51471">
    <property type="entry name" value="FE2OG_OXY"/>
    <property type="match status" value="1"/>
</dbReference>
<dbReference type="Gene3D" id="2.60.120.620">
    <property type="entry name" value="q2cbj1_9rhob like domain"/>
    <property type="match status" value="1"/>
</dbReference>
<gene>
    <name evidence="9" type="ORF">N161109_030</name>
    <name evidence="7" type="ORF">S050808_030</name>
    <name evidence="8" type="ORF">S820908_030</name>
</gene>
<dbReference type="Proteomes" id="UP000241903">
    <property type="component" value="Segment"/>
</dbReference>